<proteinExistence type="predicted"/>
<name>A0A7S6VVP0_9GAMM</name>
<dbReference type="EMBL" id="CP048659">
    <property type="protein sequence ID" value="QOW46471.1"/>
    <property type="molecule type" value="Genomic_DNA"/>
</dbReference>
<accession>A0A7S6VVP0</accession>
<protein>
    <submittedName>
        <fullName evidence="1">Uncharacterized protein</fullName>
    </submittedName>
</protein>
<evidence type="ECO:0000313" key="1">
    <source>
        <dbReference type="EMBL" id="QOW45760.1"/>
    </source>
</evidence>
<sequence>MTTINNLIDRVGGIDTAKSMLKRAKAKNLTKISYQIMVGNVQCTTGVFVDDLRTAIAQYDCIDTCSDIANHISPLTKVTER</sequence>
<dbReference type="Proteomes" id="UP000593966">
    <property type="component" value="Chromosome"/>
</dbReference>
<evidence type="ECO:0000313" key="2">
    <source>
        <dbReference type="EMBL" id="QOW46471.1"/>
    </source>
</evidence>
<reference evidence="1 3" key="1">
    <citation type="submission" date="2020-02" db="EMBL/GenBank/DDBJ databases">
        <title>Tigecycline-resistant Acinetobacter species from pigs and migratory birds.</title>
        <authorList>
            <person name="Chen C."/>
            <person name="Sun J."/>
            <person name="Liao X.-P."/>
            <person name="Liu Y.-H."/>
        </authorList>
    </citation>
    <scope>NUCLEOTIDE SEQUENCE [LARGE SCALE GENOMIC DNA]</scope>
    <source>
        <strain evidence="1 3">YH12207_T</strain>
    </source>
</reference>
<gene>
    <name evidence="1" type="ORF">G0028_07555</name>
    <name evidence="2" type="ORF">G0028_11520</name>
</gene>
<evidence type="ECO:0000313" key="3">
    <source>
        <dbReference type="Proteomes" id="UP000593966"/>
    </source>
</evidence>
<dbReference type="EMBL" id="CP048659">
    <property type="protein sequence ID" value="QOW45760.1"/>
    <property type="molecule type" value="Genomic_DNA"/>
</dbReference>
<dbReference type="AlphaFoldDB" id="A0A7S6VVP0"/>
<keyword evidence="3" id="KW-1185">Reference proteome</keyword>
<dbReference type="RefSeq" id="WP_180048097.1">
    <property type="nucleotide sequence ID" value="NZ_CP048659.1"/>
</dbReference>
<organism evidence="1 3">
    <name type="scientific">Acinetobacter piscicola</name>
    <dbReference type="NCBI Taxonomy" id="2006115"/>
    <lineage>
        <taxon>Bacteria</taxon>
        <taxon>Pseudomonadati</taxon>
        <taxon>Pseudomonadota</taxon>
        <taxon>Gammaproteobacteria</taxon>
        <taxon>Moraxellales</taxon>
        <taxon>Moraxellaceae</taxon>
        <taxon>Acinetobacter</taxon>
    </lineage>
</organism>